<dbReference type="GO" id="GO:0007130">
    <property type="term" value="P:synaptonemal complex assembly"/>
    <property type="evidence" value="ECO:0007669"/>
    <property type="project" value="EnsemblFungi"/>
</dbReference>
<dbReference type="CDD" id="cd19953">
    <property type="entry name" value="PDS5"/>
    <property type="match status" value="1"/>
</dbReference>
<dbReference type="InterPro" id="IPR011989">
    <property type="entry name" value="ARM-like"/>
</dbReference>
<dbReference type="Proteomes" id="UP000094236">
    <property type="component" value="Unassembled WGS sequence"/>
</dbReference>
<accession>A0A1E4U100</accession>
<dbReference type="GO" id="GO:0051301">
    <property type="term" value="P:cell division"/>
    <property type="evidence" value="ECO:0007669"/>
    <property type="project" value="UniProtKB-KW"/>
</dbReference>
<dbReference type="InterPro" id="IPR039776">
    <property type="entry name" value="Pds5"/>
</dbReference>
<dbReference type="PANTHER" id="PTHR12663">
    <property type="entry name" value="ANDROGEN INDUCED INHIBITOR OF PROLIFERATION AS3 / PDS5-RELATED"/>
    <property type="match status" value="1"/>
</dbReference>
<dbReference type="GO" id="GO:0007064">
    <property type="term" value="P:mitotic sister chromatid cohesion"/>
    <property type="evidence" value="ECO:0007669"/>
    <property type="project" value="EnsemblFungi"/>
</dbReference>
<evidence type="ECO:0000256" key="4">
    <source>
        <dbReference type="ARBA" id="ARBA00023242"/>
    </source>
</evidence>
<evidence type="ECO:0000256" key="1">
    <source>
        <dbReference type="ARBA" id="ARBA00004123"/>
    </source>
</evidence>
<evidence type="ECO:0008006" key="9">
    <source>
        <dbReference type="Google" id="ProtNLM"/>
    </source>
</evidence>
<evidence type="ECO:0000256" key="2">
    <source>
        <dbReference type="ARBA" id="ARBA00022618"/>
    </source>
</evidence>
<gene>
    <name evidence="7" type="ORF">PACTADRAFT_210</name>
</gene>
<keyword evidence="5" id="KW-0131">Cell cycle</keyword>
<evidence type="ECO:0000256" key="5">
    <source>
        <dbReference type="ARBA" id="ARBA00023306"/>
    </source>
</evidence>
<dbReference type="PANTHER" id="PTHR12663:SF0">
    <property type="entry name" value="PRECOCIOUS DISSOCIATION OF SISTERS 5, ISOFORM A"/>
    <property type="match status" value="1"/>
</dbReference>
<dbReference type="GO" id="GO:0042138">
    <property type="term" value="P:meiotic DNA double-strand break formation"/>
    <property type="evidence" value="ECO:0007669"/>
    <property type="project" value="EnsemblFungi"/>
</dbReference>
<dbReference type="GO" id="GO:0006302">
    <property type="term" value="P:double-strand break repair"/>
    <property type="evidence" value="ECO:0007669"/>
    <property type="project" value="EnsemblFungi"/>
</dbReference>
<evidence type="ECO:0000313" key="8">
    <source>
        <dbReference type="Proteomes" id="UP000094236"/>
    </source>
</evidence>
<reference evidence="8" key="1">
    <citation type="submission" date="2016-05" db="EMBL/GenBank/DDBJ databases">
        <title>Comparative genomics of biotechnologically important yeasts.</title>
        <authorList>
            <consortium name="DOE Joint Genome Institute"/>
            <person name="Riley R."/>
            <person name="Haridas S."/>
            <person name="Wolfe K.H."/>
            <person name="Lopes M.R."/>
            <person name="Hittinger C.T."/>
            <person name="Goker M."/>
            <person name="Salamov A."/>
            <person name="Wisecaver J."/>
            <person name="Long T.M."/>
            <person name="Aerts A.L."/>
            <person name="Barry K."/>
            <person name="Choi C."/>
            <person name="Clum A."/>
            <person name="Coughlan A.Y."/>
            <person name="Deshpande S."/>
            <person name="Douglass A.P."/>
            <person name="Hanson S.J."/>
            <person name="Klenk H.-P."/>
            <person name="Labutti K."/>
            <person name="Lapidus A."/>
            <person name="Lindquist E."/>
            <person name="Lipzen A."/>
            <person name="Meier-Kolthoff J.P."/>
            <person name="Ohm R.A."/>
            <person name="Otillar R.P."/>
            <person name="Pangilinan J."/>
            <person name="Peng Y."/>
            <person name="Rokas A."/>
            <person name="Rosa C.A."/>
            <person name="Scheuner C."/>
            <person name="Sibirny A.A."/>
            <person name="Slot J.C."/>
            <person name="Stielow J.B."/>
            <person name="Sun H."/>
            <person name="Kurtzman C.P."/>
            <person name="Blackwell M."/>
            <person name="Grigoriev I.V."/>
            <person name="Jeffries T.W."/>
        </authorList>
    </citation>
    <scope>NUCLEOTIDE SEQUENCE [LARGE SCALE GENOMIC DNA]</scope>
    <source>
        <strain evidence="8">NRRL Y-2460</strain>
    </source>
</reference>
<feature type="region of interest" description="Disordered" evidence="6">
    <location>
        <begin position="1255"/>
        <end position="1313"/>
    </location>
</feature>
<dbReference type="GO" id="GO:0140588">
    <property type="term" value="P:chromatin looping"/>
    <property type="evidence" value="ECO:0007669"/>
    <property type="project" value="EnsemblFungi"/>
</dbReference>
<dbReference type="Gene3D" id="1.25.10.10">
    <property type="entry name" value="Leucine-rich Repeat Variant"/>
    <property type="match status" value="1"/>
</dbReference>
<dbReference type="OrthoDB" id="200660at2759"/>
<protein>
    <recommendedName>
        <fullName evidence="9">Sister chromatid cohesion protein PDS5</fullName>
    </recommendedName>
</protein>
<organism evidence="7 8">
    <name type="scientific">Pachysolen tannophilus NRRL Y-2460</name>
    <dbReference type="NCBI Taxonomy" id="669874"/>
    <lineage>
        <taxon>Eukaryota</taxon>
        <taxon>Fungi</taxon>
        <taxon>Dikarya</taxon>
        <taxon>Ascomycota</taxon>
        <taxon>Saccharomycotina</taxon>
        <taxon>Pichiomycetes</taxon>
        <taxon>Pachysolenaceae</taxon>
        <taxon>Pachysolen</taxon>
    </lineage>
</organism>
<proteinExistence type="predicted"/>
<keyword evidence="8" id="KW-1185">Reference proteome</keyword>
<name>A0A1E4U100_PACTA</name>
<dbReference type="GO" id="GO:0005198">
    <property type="term" value="F:structural molecule activity"/>
    <property type="evidence" value="ECO:0007669"/>
    <property type="project" value="EnsemblFungi"/>
</dbReference>
<dbReference type="GO" id="GO:0000785">
    <property type="term" value="C:chromatin"/>
    <property type="evidence" value="ECO:0007669"/>
    <property type="project" value="TreeGrafter"/>
</dbReference>
<comment type="subcellular location">
    <subcellularLocation>
        <location evidence="1">Nucleus</location>
    </subcellularLocation>
</comment>
<evidence type="ECO:0000256" key="3">
    <source>
        <dbReference type="ARBA" id="ARBA00022776"/>
    </source>
</evidence>
<dbReference type="SUPFAM" id="SSF48371">
    <property type="entry name" value="ARM repeat"/>
    <property type="match status" value="1"/>
</dbReference>
<keyword evidence="3" id="KW-0498">Mitosis</keyword>
<evidence type="ECO:0000256" key="6">
    <source>
        <dbReference type="SAM" id="MobiDB-lite"/>
    </source>
</evidence>
<dbReference type="EMBL" id="KV454011">
    <property type="protein sequence ID" value="ODV97703.1"/>
    <property type="molecule type" value="Genomic_DNA"/>
</dbReference>
<keyword evidence="2" id="KW-0132">Cell division</keyword>
<keyword evidence="4" id="KW-0539">Nucleus</keyword>
<dbReference type="GO" id="GO:0007076">
    <property type="term" value="P:mitotic chromosome condensation"/>
    <property type="evidence" value="ECO:0007669"/>
    <property type="project" value="EnsemblFungi"/>
</dbReference>
<sequence length="1313" mass="150554">MVKNKHLQQLKFNKTIVPSVKESISNKDLLARLKDLSNEISSIDAEKIDTASLDNIKDQLGHKKLLKNSNLGIQAYVACCLSDILRIYAPDAPFTASQLTDIFKLFFHQFRHLNEQETNGYFQQYLYLLQRLAEVRSVILITDLPDSEKLIELLFRTFYDLANQNDFPTKLEPLICDILSEVISESDFIPHSVLKLILNKFLSTPSSTQLSNVSNPGLNFTLSICKTNTDRMSRQITQFFSEIIYESSNTIEDGKEAHEVKSKIAEQVQKIHRLTLEIWKTVPEVLSSVMGLIDNELEAEDVHIRVLATETIGKIIAVQPSRINFLKDHSDSLTIWLKKTLDISPQVRCKWVETSVLILNSRSEISILNDIRNGLTKSLLDSDERVRYMACKKISELHPNIFIKKLANLNIMNTLGQLIREKHADIRNKIISLLGYLYNEIFDDLYKGDEALDKLLSWIPDHILSLIYINDKNINSVVDLCIFEQILPIENNTVKRVHRLLTILQSLSPKPKSSFVAIIRRQQQLSDVLLQFINFCELFNGGSNKDADLEKKLQRIIDWLCNSLPDNINSKECLKRFLYLNNRRFYKLVKLCLSVESDYETIRNSLKEFFNKISDAKTIKLDNELNSISLHEMSLVFKLLLYRSSVLFVNKSNVSIILKIAKDTSHSLNKSAQDLLEVISNQTPGVFKSEIHELTNLISNYDNDDSNRESLTNSLKTVYHFIKKFPDFDLVDSSGVYENLSKISLYGMPLEARYAIRILLLSNHKYSYSEEIMSKIYPLDANKQNFVTDLAVIAELFLKTEDNSVVESKASEITTYLIKEILLKNRKLATDNDPEWVDDVDLEKVEHKECYAKLLTLKIFVNRLISISPNSDELDGEEVKKIQVLAEPVLKLLVSLIGNGGEIVSPKSKTYPTPKHYQSRLRLQAGVSLLKLSKYPVYNGMLKTASLNSLIFLIQDENLSIRQRIISKLEKYLNDDLISERFLPLVFFIAHEPNEDLKKDVKTWIKSSFNRKLNSKKNQTAGGCINNNNNIVYERSLVRLLHMVSHHQEFVELIEESFENDPNGETSLQAYSFALEYICFYLEIVGTQENISLLYYFASRLKQYRDNFIPDEVYESFYSTQENADNSTNSQKHICLNIYRIAELCQASIKELSSIKNWIISTYPGKFQLSADLFKPTKSLKEAQYVVSNVFIPEVISKRLNTLIKVKVGTITSHHQNTGSSSGVKRPKQLAQLQAQAAKPNLTKKVKLASRDVDGDKENYNLTNRKSSKKFRKYDANVPAEPTRKSSRSTKKINYNVEDGSESEQDGYEEESE</sequence>
<dbReference type="Pfam" id="PF20168">
    <property type="entry name" value="PDS5"/>
    <property type="match status" value="1"/>
</dbReference>
<dbReference type="InterPro" id="IPR016024">
    <property type="entry name" value="ARM-type_fold"/>
</dbReference>
<dbReference type="GO" id="GO:0035808">
    <property type="term" value="C:meiotic recombination initiation complex"/>
    <property type="evidence" value="ECO:0007669"/>
    <property type="project" value="EnsemblFungi"/>
</dbReference>
<dbReference type="STRING" id="669874.A0A1E4U100"/>
<dbReference type="GO" id="GO:0005829">
    <property type="term" value="C:cytosol"/>
    <property type="evidence" value="ECO:0007669"/>
    <property type="project" value="EnsemblFungi"/>
</dbReference>
<feature type="compositionally biased region" description="Acidic residues" evidence="6">
    <location>
        <begin position="1299"/>
        <end position="1313"/>
    </location>
</feature>
<evidence type="ECO:0000313" key="7">
    <source>
        <dbReference type="EMBL" id="ODV97703.1"/>
    </source>
</evidence>